<name>A0A5D2Z6J8_GOSMU</name>
<proteinExistence type="inferred from homology"/>
<dbReference type="EMBL" id="CM017640">
    <property type="protein sequence ID" value="TYJ34328.1"/>
    <property type="molecule type" value="Genomic_DNA"/>
</dbReference>
<dbReference type="GO" id="GO:0010150">
    <property type="term" value="P:leaf senescence"/>
    <property type="evidence" value="ECO:0007669"/>
    <property type="project" value="UniProtKB-ARBA"/>
</dbReference>
<evidence type="ECO:0000313" key="2">
    <source>
        <dbReference type="EMBL" id="TYJ34328.1"/>
    </source>
</evidence>
<accession>A0A5D2Z6J8</accession>
<dbReference type="Pfam" id="PF04520">
    <property type="entry name" value="Senescence_reg"/>
    <property type="match status" value="1"/>
</dbReference>
<keyword evidence="3" id="KW-1185">Reference proteome</keyword>
<reference evidence="2 3" key="1">
    <citation type="submission" date="2019-07" db="EMBL/GenBank/DDBJ databases">
        <title>WGS assembly of Gossypium mustelinum.</title>
        <authorList>
            <person name="Chen Z.J."/>
            <person name="Sreedasyam A."/>
            <person name="Ando A."/>
            <person name="Song Q."/>
            <person name="De L."/>
            <person name="Hulse-Kemp A."/>
            <person name="Ding M."/>
            <person name="Ye W."/>
            <person name="Kirkbride R."/>
            <person name="Jenkins J."/>
            <person name="Plott C."/>
            <person name="Lovell J."/>
            <person name="Lin Y.-M."/>
            <person name="Vaughn R."/>
            <person name="Liu B."/>
            <person name="Li W."/>
            <person name="Simpson S."/>
            <person name="Scheffler B."/>
            <person name="Saski C."/>
            <person name="Grover C."/>
            <person name="Hu G."/>
            <person name="Conover J."/>
            <person name="Carlson J."/>
            <person name="Shu S."/>
            <person name="Boston L."/>
            <person name="Williams M."/>
            <person name="Peterson D."/>
            <person name="Mcgee K."/>
            <person name="Jones D."/>
            <person name="Wendel J."/>
            <person name="Stelly D."/>
            <person name="Grimwood J."/>
            <person name="Schmutz J."/>
        </authorList>
    </citation>
    <scope>NUCLEOTIDE SEQUENCE [LARGE SCALE GENOMIC DNA]</scope>
    <source>
        <strain evidence="2">1408120.09</strain>
    </source>
</reference>
<comment type="similarity">
    <text evidence="1">Belongs to the senescence regulator S40 family.</text>
</comment>
<dbReference type="Proteomes" id="UP000323597">
    <property type="component" value="Chromosome A05"/>
</dbReference>
<protein>
    <recommendedName>
        <fullName evidence="4">Senescence regulator S40</fullName>
    </recommendedName>
</protein>
<evidence type="ECO:0000256" key="1">
    <source>
        <dbReference type="ARBA" id="ARBA00034773"/>
    </source>
</evidence>
<evidence type="ECO:0000313" key="3">
    <source>
        <dbReference type="Proteomes" id="UP000323597"/>
    </source>
</evidence>
<dbReference type="InterPro" id="IPR007608">
    <property type="entry name" value="Senescence_reg_S40"/>
</dbReference>
<dbReference type="PANTHER" id="PTHR33083">
    <property type="entry name" value="EXPRESSED PROTEIN"/>
    <property type="match status" value="1"/>
</dbReference>
<dbReference type="PANTHER" id="PTHR33083:SF49">
    <property type="entry name" value="SENESCENCE REGULATOR"/>
    <property type="match status" value="1"/>
</dbReference>
<gene>
    <name evidence="2" type="ORF">E1A91_A05G161600v1</name>
</gene>
<sequence length="133" mass="14932">MAEEVEEFQESEVIFSDLRSCRYEEADDGCFGFSKRLNSGKFEKNSTEKKMADCSLPVNVSRRRRHCCTVFYYGGEADELEGGELVPPHVILESRVAGKMAFSVCSGNGRTLKGRDLCQVRNSVLRMTGFLEA</sequence>
<organism evidence="2 3">
    <name type="scientific">Gossypium mustelinum</name>
    <name type="common">Cotton</name>
    <name type="synonym">Gossypium caicoense</name>
    <dbReference type="NCBI Taxonomy" id="34275"/>
    <lineage>
        <taxon>Eukaryota</taxon>
        <taxon>Viridiplantae</taxon>
        <taxon>Streptophyta</taxon>
        <taxon>Embryophyta</taxon>
        <taxon>Tracheophyta</taxon>
        <taxon>Spermatophyta</taxon>
        <taxon>Magnoliopsida</taxon>
        <taxon>eudicotyledons</taxon>
        <taxon>Gunneridae</taxon>
        <taxon>Pentapetalae</taxon>
        <taxon>rosids</taxon>
        <taxon>malvids</taxon>
        <taxon>Malvales</taxon>
        <taxon>Malvaceae</taxon>
        <taxon>Malvoideae</taxon>
        <taxon>Gossypium</taxon>
    </lineage>
</organism>
<dbReference type="AlphaFoldDB" id="A0A5D2Z6J8"/>
<evidence type="ECO:0008006" key="4">
    <source>
        <dbReference type="Google" id="ProtNLM"/>
    </source>
</evidence>